<evidence type="ECO:0000256" key="5">
    <source>
        <dbReference type="ARBA" id="ARBA00023136"/>
    </source>
</evidence>
<keyword evidence="6" id="KW-0325">Glycoprotein</keyword>
<evidence type="ECO:0000313" key="10">
    <source>
        <dbReference type="EMBL" id="CEJ89230.1"/>
    </source>
</evidence>
<evidence type="ECO:0000256" key="6">
    <source>
        <dbReference type="ARBA" id="ARBA00023180"/>
    </source>
</evidence>
<protein>
    <recommendedName>
        <fullName evidence="9">Copper acquisition factor BIM1-like domain-containing protein</fullName>
    </recommendedName>
</protein>
<feature type="signal peptide" evidence="8">
    <location>
        <begin position="1"/>
        <end position="18"/>
    </location>
</feature>
<evidence type="ECO:0000313" key="11">
    <source>
        <dbReference type="Proteomes" id="UP000039046"/>
    </source>
</evidence>
<dbReference type="CDD" id="cd21176">
    <property type="entry name" value="LPMO_auxiliary-like"/>
    <property type="match status" value="1"/>
</dbReference>
<name>A0A0A1TFU6_9HYPO</name>
<dbReference type="PANTHER" id="PTHR34992:SF2">
    <property type="entry name" value="COPPER ACQUISITION FACTOR BIM1-LIKE DOMAIN-CONTAINING PROTEIN"/>
    <property type="match status" value="1"/>
</dbReference>
<dbReference type="InterPro" id="IPR046530">
    <property type="entry name" value="BIM1-like_dom"/>
</dbReference>
<dbReference type="InterPro" id="IPR046936">
    <property type="entry name" value="BIM1-like"/>
</dbReference>
<feature type="chain" id="PRO_5001979613" description="Copper acquisition factor BIM1-like domain-containing protein" evidence="8">
    <location>
        <begin position="19"/>
        <end position="217"/>
    </location>
</feature>
<gene>
    <name evidence="10" type="ORF">VHEMI05085</name>
</gene>
<dbReference type="AlphaFoldDB" id="A0A0A1TFU6"/>
<keyword evidence="11" id="KW-1185">Reference proteome</keyword>
<evidence type="ECO:0000256" key="7">
    <source>
        <dbReference type="ARBA" id="ARBA00023288"/>
    </source>
</evidence>
<reference evidence="10 11" key="1">
    <citation type="journal article" date="2015" name="Genome Announc.">
        <title>Draft Genome Sequence and Gene Annotation of the Entomopathogenic Fungus Verticillium hemipterigenum.</title>
        <authorList>
            <person name="Horn F."/>
            <person name="Habel A."/>
            <person name="Scharf D.H."/>
            <person name="Dworschak J."/>
            <person name="Brakhage A.A."/>
            <person name="Guthke R."/>
            <person name="Hertweck C."/>
            <person name="Linde J."/>
        </authorList>
    </citation>
    <scope>NUCLEOTIDE SEQUENCE [LARGE SCALE GENOMIC DNA]</scope>
</reference>
<keyword evidence="2" id="KW-1003">Cell membrane</keyword>
<dbReference type="GO" id="GO:0005886">
    <property type="term" value="C:plasma membrane"/>
    <property type="evidence" value="ECO:0007669"/>
    <property type="project" value="UniProtKB-SubCell"/>
</dbReference>
<dbReference type="GO" id="GO:0098552">
    <property type="term" value="C:side of membrane"/>
    <property type="evidence" value="ECO:0007669"/>
    <property type="project" value="UniProtKB-KW"/>
</dbReference>
<dbReference type="OrthoDB" id="5333578at2759"/>
<dbReference type="STRING" id="1531966.A0A0A1TFU6"/>
<keyword evidence="3" id="KW-0336">GPI-anchor</keyword>
<organism evidence="10 11">
    <name type="scientific">[Torrubiella] hemipterigena</name>
    <dbReference type="NCBI Taxonomy" id="1531966"/>
    <lineage>
        <taxon>Eukaryota</taxon>
        <taxon>Fungi</taxon>
        <taxon>Dikarya</taxon>
        <taxon>Ascomycota</taxon>
        <taxon>Pezizomycotina</taxon>
        <taxon>Sordariomycetes</taxon>
        <taxon>Hypocreomycetidae</taxon>
        <taxon>Hypocreales</taxon>
        <taxon>Clavicipitaceae</taxon>
        <taxon>Clavicipitaceae incertae sedis</taxon>
        <taxon>'Torrubiella' clade</taxon>
    </lineage>
</organism>
<evidence type="ECO:0000259" key="9">
    <source>
        <dbReference type="Pfam" id="PF20238"/>
    </source>
</evidence>
<evidence type="ECO:0000256" key="1">
    <source>
        <dbReference type="ARBA" id="ARBA00004609"/>
    </source>
</evidence>
<dbReference type="EMBL" id="CDHN01000002">
    <property type="protein sequence ID" value="CEJ89230.1"/>
    <property type="molecule type" value="Genomic_DNA"/>
</dbReference>
<comment type="subcellular location">
    <subcellularLocation>
        <location evidence="1">Cell membrane</location>
        <topology evidence="1">Lipid-anchor</topology>
        <topology evidence="1">GPI-anchor</topology>
    </subcellularLocation>
</comment>
<keyword evidence="4 8" id="KW-0732">Signal</keyword>
<evidence type="ECO:0000256" key="3">
    <source>
        <dbReference type="ARBA" id="ARBA00022622"/>
    </source>
</evidence>
<dbReference type="Pfam" id="PF20238">
    <property type="entry name" value="BIM1-like_dom"/>
    <property type="match status" value="1"/>
</dbReference>
<sequence>MVSWKSITLLAAAQSVTAHFGLTYPAWRADTLSSAGEAKYSQWTYPCAGVPYKAGNVTEWPLEGGQLQVELHHPWTYLFVNLGLGENATNFNISLTPQLTNTTGKGTLCLDKLPVPANIQDGTVGSIQVVTSGSSGSALYNCADIKFSKNAKKLDVCNSTGVTASVVQAGASTGNSSTGGAAKPETGKGAATALGTNTVALGSVVGLAAAFALGLGL</sequence>
<dbReference type="PANTHER" id="PTHR34992">
    <property type="entry name" value="HYPHAL ANASTAMOSIS-7 PROTEIN"/>
    <property type="match status" value="1"/>
</dbReference>
<evidence type="ECO:0000256" key="2">
    <source>
        <dbReference type="ARBA" id="ARBA00022475"/>
    </source>
</evidence>
<accession>A0A0A1TFU6</accession>
<evidence type="ECO:0000256" key="8">
    <source>
        <dbReference type="SAM" id="SignalP"/>
    </source>
</evidence>
<proteinExistence type="predicted"/>
<keyword evidence="5" id="KW-0472">Membrane</keyword>
<keyword evidence="7" id="KW-0449">Lipoprotein</keyword>
<dbReference type="Proteomes" id="UP000039046">
    <property type="component" value="Unassembled WGS sequence"/>
</dbReference>
<dbReference type="HOGENOM" id="CLU_070647_2_1_1"/>
<feature type="domain" description="Copper acquisition factor BIM1-like" evidence="9">
    <location>
        <begin position="18"/>
        <end position="153"/>
    </location>
</feature>
<evidence type="ECO:0000256" key="4">
    <source>
        <dbReference type="ARBA" id="ARBA00022729"/>
    </source>
</evidence>